<evidence type="ECO:0000256" key="1">
    <source>
        <dbReference type="SAM" id="MobiDB-lite"/>
    </source>
</evidence>
<keyword evidence="4" id="KW-1185">Reference proteome</keyword>
<keyword evidence="2" id="KW-0732">Signal</keyword>
<organism evidence="3 4">
    <name type="scientific">Dorcoceras hygrometricum</name>
    <dbReference type="NCBI Taxonomy" id="472368"/>
    <lineage>
        <taxon>Eukaryota</taxon>
        <taxon>Viridiplantae</taxon>
        <taxon>Streptophyta</taxon>
        <taxon>Embryophyta</taxon>
        <taxon>Tracheophyta</taxon>
        <taxon>Spermatophyta</taxon>
        <taxon>Magnoliopsida</taxon>
        <taxon>eudicotyledons</taxon>
        <taxon>Gunneridae</taxon>
        <taxon>Pentapetalae</taxon>
        <taxon>asterids</taxon>
        <taxon>lamiids</taxon>
        <taxon>Lamiales</taxon>
        <taxon>Gesneriaceae</taxon>
        <taxon>Didymocarpoideae</taxon>
        <taxon>Trichosporeae</taxon>
        <taxon>Loxocarpinae</taxon>
        <taxon>Dorcoceras</taxon>
    </lineage>
</organism>
<feature type="chain" id="PRO_5016267850" evidence="2">
    <location>
        <begin position="24"/>
        <end position="154"/>
    </location>
</feature>
<protein>
    <submittedName>
        <fullName evidence="3">Late embryogenesis abundant protein D-29</fullName>
    </submittedName>
</protein>
<evidence type="ECO:0000256" key="2">
    <source>
        <dbReference type="SAM" id="SignalP"/>
    </source>
</evidence>
<reference evidence="3 4" key="1">
    <citation type="journal article" date="2015" name="Proc. Natl. Acad. Sci. U.S.A.">
        <title>The resurrection genome of Boea hygrometrica: A blueprint for survival of dehydration.</title>
        <authorList>
            <person name="Xiao L."/>
            <person name="Yang G."/>
            <person name="Zhang L."/>
            <person name="Yang X."/>
            <person name="Zhao S."/>
            <person name="Ji Z."/>
            <person name="Zhou Q."/>
            <person name="Hu M."/>
            <person name="Wang Y."/>
            <person name="Chen M."/>
            <person name="Xu Y."/>
            <person name="Jin H."/>
            <person name="Xiao X."/>
            <person name="Hu G."/>
            <person name="Bao F."/>
            <person name="Hu Y."/>
            <person name="Wan P."/>
            <person name="Li L."/>
            <person name="Deng X."/>
            <person name="Kuang T."/>
            <person name="Xiang C."/>
            <person name="Zhu J.K."/>
            <person name="Oliver M.J."/>
            <person name="He Y."/>
        </authorList>
    </citation>
    <scope>NUCLEOTIDE SEQUENCE [LARGE SCALE GENOMIC DNA]</scope>
    <source>
        <strain evidence="4">cv. XS01</strain>
    </source>
</reference>
<feature type="signal peptide" evidence="2">
    <location>
        <begin position="1"/>
        <end position="23"/>
    </location>
</feature>
<dbReference type="EMBL" id="KQ987224">
    <property type="protein sequence ID" value="KZV57972.1"/>
    <property type="molecule type" value="Genomic_DNA"/>
</dbReference>
<dbReference type="Proteomes" id="UP000250235">
    <property type="component" value="Unassembled WGS sequence"/>
</dbReference>
<feature type="region of interest" description="Disordered" evidence="1">
    <location>
        <begin position="110"/>
        <end position="154"/>
    </location>
</feature>
<evidence type="ECO:0000313" key="3">
    <source>
        <dbReference type="EMBL" id="KZV57972.1"/>
    </source>
</evidence>
<accession>A0A2Z7DEM0</accession>
<sequence length="154" mass="16875">MRTCKGVFFVLLLLWIDNINVECKATVQEEAAGGGGSESWAEWATHKLARGLGFKADQDNSNANTHHLVGDKVADCVKDAAEDEGCGSAEEAKMKRVEEKVCDVGKKVAEEGKKTEDTGNWAKEKAKEGYESAKSKAQEAYEMGKDKNHHDQEL</sequence>
<gene>
    <name evidence="3" type="ORF">F511_12128</name>
</gene>
<dbReference type="AlphaFoldDB" id="A0A2Z7DEM0"/>
<name>A0A2Z7DEM0_9LAMI</name>
<dbReference type="OrthoDB" id="1303375at2759"/>
<proteinExistence type="predicted"/>
<evidence type="ECO:0000313" key="4">
    <source>
        <dbReference type="Proteomes" id="UP000250235"/>
    </source>
</evidence>